<reference evidence="2" key="1">
    <citation type="journal article" date="2022" name="bioRxiv">
        <title>Sequencing and chromosome-scale assembly of the giantPleurodeles waltlgenome.</title>
        <authorList>
            <person name="Brown T."/>
            <person name="Elewa A."/>
            <person name="Iarovenko S."/>
            <person name="Subramanian E."/>
            <person name="Araus A.J."/>
            <person name="Petzold A."/>
            <person name="Susuki M."/>
            <person name="Suzuki K.-i.T."/>
            <person name="Hayashi T."/>
            <person name="Toyoda A."/>
            <person name="Oliveira C."/>
            <person name="Osipova E."/>
            <person name="Leigh N.D."/>
            <person name="Simon A."/>
            <person name="Yun M.H."/>
        </authorList>
    </citation>
    <scope>NUCLEOTIDE SEQUENCE</scope>
    <source>
        <strain evidence="2">20211129_DDA</strain>
        <tissue evidence="2">Liver</tissue>
    </source>
</reference>
<dbReference type="AlphaFoldDB" id="A0AAV7V4W6"/>
<accession>A0AAV7V4W6</accession>
<name>A0AAV7V4W6_PLEWA</name>
<evidence type="ECO:0000313" key="2">
    <source>
        <dbReference type="EMBL" id="KAJ1195807.1"/>
    </source>
</evidence>
<dbReference type="EMBL" id="JANPWB010000004">
    <property type="protein sequence ID" value="KAJ1195807.1"/>
    <property type="molecule type" value="Genomic_DNA"/>
</dbReference>
<keyword evidence="3" id="KW-1185">Reference proteome</keyword>
<gene>
    <name evidence="2" type="ORF">NDU88_005075</name>
</gene>
<comment type="caution">
    <text evidence="2">The sequence shown here is derived from an EMBL/GenBank/DDBJ whole genome shotgun (WGS) entry which is preliminary data.</text>
</comment>
<feature type="region of interest" description="Disordered" evidence="1">
    <location>
        <begin position="1"/>
        <end position="52"/>
    </location>
</feature>
<feature type="region of interest" description="Disordered" evidence="1">
    <location>
        <begin position="77"/>
        <end position="115"/>
    </location>
</feature>
<sequence length="115" mass="12557">MGLVRFPGAPYPIPAIARPAKQDPLGSGTMRSTPHRGGTPAVRGPQRSRGLNQWRFQWEIQGTEGTRDDPAWHIQVRPVAPHQGRDVASAPTSSGLQWAPGPGFLRSRPRDSPIH</sequence>
<proteinExistence type="predicted"/>
<evidence type="ECO:0000313" key="3">
    <source>
        <dbReference type="Proteomes" id="UP001066276"/>
    </source>
</evidence>
<protein>
    <submittedName>
        <fullName evidence="2">Uncharacterized protein</fullName>
    </submittedName>
</protein>
<organism evidence="2 3">
    <name type="scientific">Pleurodeles waltl</name>
    <name type="common">Iberian ribbed newt</name>
    <dbReference type="NCBI Taxonomy" id="8319"/>
    <lineage>
        <taxon>Eukaryota</taxon>
        <taxon>Metazoa</taxon>
        <taxon>Chordata</taxon>
        <taxon>Craniata</taxon>
        <taxon>Vertebrata</taxon>
        <taxon>Euteleostomi</taxon>
        <taxon>Amphibia</taxon>
        <taxon>Batrachia</taxon>
        <taxon>Caudata</taxon>
        <taxon>Salamandroidea</taxon>
        <taxon>Salamandridae</taxon>
        <taxon>Pleurodelinae</taxon>
        <taxon>Pleurodeles</taxon>
    </lineage>
</organism>
<dbReference type="Proteomes" id="UP001066276">
    <property type="component" value="Chromosome 2_2"/>
</dbReference>
<evidence type="ECO:0000256" key="1">
    <source>
        <dbReference type="SAM" id="MobiDB-lite"/>
    </source>
</evidence>